<evidence type="ECO:0000259" key="1">
    <source>
        <dbReference type="Pfam" id="PF14216"/>
    </source>
</evidence>
<evidence type="ECO:0000313" key="3">
    <source>
        <dbReference type="Proteomes" id="UP000214600"/>
    </source>
</evidence>
<name>A0A228J3K0_9BURK</name>
<reference evidence="3" key="1">
    <citation type="submission" date="2017-06" db="EMBL/GenBank/DDBJ databases">
        <authorList>
            <person name="LiPuma J."/>
            <person name="Spilker T."/>
        </authorList>
    </citation>
    <scope>NUCLEOTIDE SEQUENCE [LARGE SCALE GENOMIC DNA]</scope>
    <source>
        <strain evidence="3">AU17325</strain>
    </source>
</reference>
<accession>A0A228J3K0</accession>
<dbReference type="AlphaFoldDB" id="A0A228J3K0"/>
<evidence type="ECO:0000313" key="2">
    <source>
        <dbReference type="EMBL" id="OXI49393.1"/>
    </source>
</evidence>
<dbReference type="OrthoDB" id="572639at2"/>
<organism evidence="2 3">
    <name type="scientific">Burkholderia aenigmatica</name>
    <dbReference type="NCBI Taxonomy" id="2015348"/>
    <lineage>
        <taxon>Bacteria</taxon>
        <taxon>Pseudomonadati</taxon>
        <taxon>Pseudomonadota</taxon>
        <taxon>Betaproteobacteria</taxon>
        <taxon>Burkholderiales</taxon>
        <taxon>Burkholderiaceae</taxon>
        <taxon>Burkholderia</taxon>
        <taxon>Burkholderia cepacia complex</taxon>
    </lineage>
</organism>
<dbReference type="Proteomes" id="UP000214600">
    <property type="component" value="Unassembled WGS sequence"/>
</dbReference>
<feature type="domain" description="DUF4326" evidence="1">
    <location>
        <begin position="48"/>
        <end position="128"/>
    </location>
</feature>
<comment type="caution">
    <text evidence="2">The sequence shown here is derived from an EMBL/GenBank/DDBJ whole genome shotgun (WGS) entry which is preliminary data.</text>
</comment>
<dbReference type="InterPro" id="IPR025475">
    <property type="entry name" value="DUF4326"/>
</dbReference>
<sequence>MAAKSVVTACTHVVVYWGGNDLADIIYFARLLKKHIRIIPIRITTVRNKKKDEEFDVYIGRGTRWGNPFEIGHGPGGDSREVVIEKYRQYFESEIITDPDRKSALLSLRGYRLGCFCAPLPCHGDVIAAYLNNYVDEEEAEGDGEQE</sequence>
<protein>
    <recommendedName>
        <fullName evidence="1">DUF4326 domain-containing protein</fullName>
    </recommendedName>
</protein>
<reference evidence="2 3" key="2">
    <citation type="submission" date="2017-08" db="EMBL/GenBank/DDBJ databases">
        <title>WGS of novel Burkholderia cepaca complex species.</title>
        <authorList>
            <person name="Lipuma J."/>
            <person name="Spilker T."/>
        </authorList>
    </citation>
    <scope>NUCLEOTIDE SEQUENCE [LARGE SCALE GENOMIC DNA]</scope>
    <source>
        <strain evidence="2 3">AU17325</strain>
    </source>
</reference>
<gene>
    <name evidence="2" type="ORF">CFB84_10505</name>
</gene>
<proteinExistence type="predicted"/>
<dbReference type="Pfam" id="PF14216">
    <property type="entry name" value="DUF4326"/>
    <property type="match status" value="1"/>
</dbReference>
<dbReference type="EMBL" id="NKFA01000003">
    <property type="protein sequence ID" value="OXI49393.1"/>
    <property type="molecule type" value="Genomic_DNA"/>
</dbReference>